<evidence type="ECO:0000313" key="2">
    <source>
        <dbReference type="EMBL" id="KAF7334336.1"/>
    </source>
</evidence>
<proteinExistence type="predicted"/>
<comment type="caution">
    <text evidence="2">The sequence shown here is derived from an EMBL/GenBank/DDBJ whole genome shotgun (WGS) entry which is preliminary data.</text>
</comment>
<reference evidence="2" key="1">
    <citation type="submission" date="2020-05" db="EMBL/GenBank/DDBJ databases">
        <title>Mycena genomes resolve the evolution of fungal bioluminescence.</title>
        <authorList>
            <person name="Tsai I.J."/>
        </authorList>
    </citation>
    <scope>NUCLEOTIDE SEQUENCE</scope>
    <source>
        <strain evidence="2">160909Yilan</strain>
    </source>
</reference>
<dbReference type="AlphaFoldDB" id="A0A8H6X5E0"/>
<protein>
    <submittedName>
        <fullName evidence="2">Uncharacterized protein</fullName>
    </submittedName>
</protein>
<gene>
    <name evidence="2" type="ORF">MSAN_02378500</name>
</gene>
<organism evidence="2 3">
    <name type="scientific">Mycena sanguinolenta</name>
    <dbReference type="NCBI Taxonomy" id="230812"/>
    <lineage>
        <taxon>Eukaryota</taxon>
        <taxon>Fungi</taxon>
        <taxon>Dikarya</taxon>
        <taxon>Basidiomycota</taxon>
        <taxon>Agaricomycotina</taxon>
        <taxon>Agaricomycetes</taxon>
        <taxon>Agaricomycetidae</taxon>
        <taxon>Agaricales</taxon>
        <taxon>Marasmiineae</taxon>
        <taxon>Mycenaceae</taxon>
        <taxon>Mycena</taxon>
    </lineage>
</organism>
<feature type="region of interest" description="Disordered" evidence="1">
    <location>
        <begin position="86"/>
        <end position="113"/>
    </location>
</feature>
<accession>A0A8H6X5E0</accession>
<keyword evidence="3" id="KW-1185">Reference proteome</keyword>
<evidence type="ECO:0000256" key="1">
    <source>
        <dbReference type="SAM" id="MobiDB-lite"/>
    </source>
</evidence>
<name>A0A8H6X5E0_9AGAR</name>
<sequence>MEYTVLTRTTPARISPATATFKPPAARPPPSVGIRAQHLPRAWRASQHHTAPFLPLSPSSSRDCDYGHDACGDCTRQGLYGALQTAASPPSLAPLPRRRRKPTSTSGGTPRRRAILENLVGQLTRKFAKKTDAERAIEKVGCRGFRWAAVLGEDLIQAGARAQVRAQAQAHVQPAPPVPAPAILTPTRIRMQTPSGAPRLCSFFYPRPVGERESVRAAVEARIRAVRLRAVVVGGSYGGANESSCPKAYRNAFHLSPSKGTSSAMYMCIPARTTRTAALAPHFTHEARKMRRGEVVAPFGYMRGAWEVPASEGRYWHLHQLILAVFV</sequence>
<evidence type="ECO:0000313" key="3">
    <source>
        <dbReference type="Proteomes" id="UP000623467"/>
    </source>
</evidence>
<dbReference type="Proteomes" id="UP000623467">
    <property type="component" value="Unassembled WGS sequence"/>
</dbReference>
<dbReference type="EMBL" id="JACAZH010000048">
    <property type="protein sequence ID" value="KAF7334336.1"/>
    <property type="molecule type" value="Genomic_DNA"/>
</dbReference>